<gene>
    <name evidence="1" type="ORF">CYJ19_02605</name>
</gene>
<accession>A0A2I1IQU8</accession>
<protein>
    <submittedName>
        <fullName evidence="1">Uncharacterized protein</fullName>
    </submittedName>
</protein>
<keyword evidence="2" id="KW-1185">Reference proteome</keyword>
<evidence type="ECO:0000313" key="1">
    <source>
        <dbReference type="EMBL" id="PKY73493.1"/>
    </source>
</evidence>
<dbReference type="AlphaFoldDB" id="A0A2I1IQU8"/>
<comment type="caution">
    <text evidence="1">The sequence shown here is derived from an EMBL/GenBank/DDBJ whole genome shotgun (WGS) entry which is preliminary data.</text>
</comment>
<dbReference type="Proteomes" id="UP000235122">
    <property type="component" value="Unassembled WGS sequence"/>
</dbReference>
<organism evidence="1 2">
    <name type="scientific">Winkia neuii</name>
    <dbReference type="NCBI Taxonomy" id="33007"/>
    <lineage>
        <taxon>Bacteria</taxon>
        <taxon>Bacillati</taxon>
        <taxon>Actinomycetota</taxon>
        <taxon>Actinomycetes</taxon>
        <taxon>Actinomycetales</taxon>
        <taxon>Actinomycetaceae</taxon>
        <taxon>Winkia</taxon>
    </lineage>
</organism>
<dbReference type="EMBL" id="PKKO01000001">
    <property type="protein sequence ID" value="PKY73493.1"/>
    <property type="molecule type" value="Genomic_DNA"/>
</dbReference>
<dbReference type="RefSeq" id="WP_024332152.1">
    <property type="nucleotide sequence ID" value="NZ_JAWHKF010000009.1"/>
</dbReference>
<sequence length="104" mass="11884">MDLDEQGFFPTFNTLHLPVGGSRFRPGIEDVLQMAVSEFGIDAQDNWKRYLEDSRADYRESQVKAMVAEHPELAVTALSELGYEIDGSNTKQLKQRPFDSLRVY</sequence>
<name>A0A2I1IQU8_9ACTO</name>
<proteinExistence type="predicted"/>
<reference evidence="1 2" key="1">
    <citation type="submission" date="2017-12" db="EMBL/GenBank/DDBJ databases">
        <title>Phylogenetic diversity of female urinary microbiome.</title>
        <authorList>
            <person name="Thomas-White K."/>
            <person name="Wolfe A.J."/>
        </authorList>
    </citation>
    <scope>NUCLEOTIDE SEQUENCE [LARGE SCALE GENOMIC DNA]</scope>
    <source>
        <strain evidence="1 2">UMB0402</strain>
    </source>
</reference>
<evidence type="ECO:0000313" key="2">
    <source>
        <dbReference type="Proteomes" id="UP000235122"/>
    </source>
</evidence>
<dbReference type="STRING" id="33007.HMPREF3198_02061"/>
<dbReference type="GeneID" id="35866488"/>